<name>C7QI27_CATAD</name>
<dbReference type="Gene3D" id="3.40.50.720">
    <property type="entry name" value="NAD(P)-binding Rossmann-like Domain"/>
    <property type="match status" value="1"/>
</dbReference>
<dbReference type="PROSITE" id="PS51664">
    <property type="entry name" value="YCAO"/>
    <property type="match status" value="1"/>
</dbReference>
<keyword evidence="3" id="KW-1185">Reference proteome</keyword>
<sequence length="732" mass="77197">MTTAYDQVSGTRPRVKQDVLYTRTPTGVLFHNSHAGFHLASASAYRFACAIVPRLTGRHSVAELCDGLGDGPRGMVAELVTAMLERGFARDVPPEQADAPRLPPAVAERFAAQINYVDHYAGQAVERFLRFRTAHVAVLGDDAVAQWCVLSLIRNGAEAVAVRGGAAGSVAASGSVQLSAEVEQLAAAGCAVRLLPLPEGEVTWEDLRGYDVVVTTSGIRQTTALLAAGVPEGVSLLPLAVVGDRALVGPLTRGARPGCWVCAALRFGANQPPGPAADMWSSLIVPSATTSAPSRPLAAMLGNLLAFEVFRLTTGALPPETEEQVIVQDLDSMDCTTEPLSPHPRCPYCSQTGESIESTETAESVEALEAVEPESPRATTVADADQADEMYDELTARSVLVRPSVGVFTAFDDDTITQLPVKAARIRLGLDHTKRRAVTAFDVHHVVGARLSALHRAAEIYAEHVVPPRLATDDAPIRVEATDLAIASGSGIPADTTERIKALSLLSGTEVLVPAGAVRTFGPANRDGVYLRTAAGTGAGRSTAEALGRALSTALSLDALRSVLSHDRPAARVKLPGLDDDAELRFLAESASNLDLGVELLDLSDPDSGVHVLAARAHDEAQDRPVWAISADVAWRRAAREALCDLVGRVQLGRQEPGVPVDGGDPLIRALDPFALPVEGDIRPSLDAASAWPDALDALRRADRDAYAAPIGSDDLSRAGITVVRVLLTGRR</sequence>
<evidence type="ECO:0000313" key="2">
    <source>
        <dbReference type="EMBL" id="ACU73072.1"/>
    </source>
</evidence>
<accession>C7QI27</accession>
<dbReference type="EMBL" id="CP001700">
    <property type="protein sequence ID" value="ACU73072.1"/>
    <property type="molecule type" value="Genomic_DNA"/>
</dbReference>
<dbReference type="InterPro" id="IPR003776">
    <property type="entry name" value="YcaO-like_dom"/>
</dbReference>
<dbReference type="Pfam" id="PF02624">
    <property type="entry name" value="YcaO"/>
    <property type="match status" value="1"/>
</dbReference>
<dbReference type="Proteomes" id="UP000000851">
    <property type="component" value="Chromosome"/>
</dbReference>
<dbReference type="HOGENOM" id="CLU_020532_0_0_11"/>
<proteinExistence type="predicted"/>
<dbReference type="InParanoid" id="C7QI27"/>
<feature type="domain" description="YcaO" evidence="1">
    <location>
        <begin position="440"/>
        <end position="732"/>
    </location>
</feature>
<dbReference type="InterPro" id="IPR022291">
    <property type="entry name" value="Bacteriocin_synth_cyclodeHase"/>
</dbReference>
<dbReference type="AlphaFoldDB" id="C7QI27"/>
<gene>
    <name evidence="2" type="ordered locus">Caci_4208</name>
</gene>
<dbReference type="KEGG" id="cai:Caci_4208"/>
<organism evidence="2 3">
    <name type="scientific">Catenulispora acidiphila (strain DSM 44928 / JCM 14897 / NBRC 102108 / NRRL B-24433 / ID139908)</name>
    <dbReference type="NCBI Taxonomy" id="479433"/>
    <lineage>
        <taxon>Bacteria</taxon>
        <taxon>Bacillati</taxon>
        <taxon>Actinomycetota</taxon>
        <taxon>Actinomycetes</taxon>
        <taxon>Catenulisporales</taxon>
        <taxon>Catenulisporaceae</taxon>
        <taxon>Catenulispora</taxon>
    </lineage>
</organism>
<dbReference type="NCBIfam" id="TIGR03882">
    <property type="entry name" value="cyclo_dehyd_2"/>
    <property type="match status" value="1"/>
</dbReference>
<reference evidence="2 3" key="1">
    <citation type="journal article" date="2009" name="Stand. Genomic Sci.">
        <title>Complete genome sequence of Catenulispora acidiphila type strain (ID 139908).</title>
        <authorList>
            <person name="Copeland A."/>
            <person name="Lapidus A."/>
            <person name="Glavina Del Rio T."/>
            <person name="Nolan M."/>
            <person name="Lucas S."/>
            <person name="Chen F."/>
            <person name="Tice H."/>
            <person name="Cheng J.F."/>
            <person name="Bruce D."/>
            <person name="Goodwin L."/>
            <person name="Pitluck S."/>
            <person name="Mikhailova N."/>
            <person name="Pati A."/>
            <person name="Ivanova N."/>
            <person name="Mavromatis K."/>
            <person name="Chen A."/>
            <person name="Palaniappan K."/>
            <person name="Chain P."/>
            <person name="Land M."/>
            <person name="Hauser L."/>
            <person name="Chang Y.J."/>
            <person name="Jeffries C.D."/>
            <person name="Chertkov O."/>
            <person name="Brettin T."/>
            <person name="Detter J.C."/>
            <person name="Han C."/>
            <person name="Ali Z."/>
            <person name="Tindall B.J."/>
            <person name="Goker M."/>
            <person name="Bristow J."/>
            <person name="Eisen J.A."/>
            <person name="Markowitz V."/>
            <person name="Hugenholtz P."/>
            <person name="Kyrpides N.C."/>
            <person name="Klenk H.P."/>
        </authorList>
    </citation>
    <scope>NUCLEOTIDE SEQUENCE [LARGE SCALE GENOMIC DNA]</scope>
    <source>
        <strain evidence="3">DSM 44928 / JCM 14897 / NBRC 102108 / NRRL B-24433 / ID139908</strain>
    </source>
</reference>
<dbReference type="OrthoDB" id="3247510at2"/>
<dbReference type="eggNOG" id="COG1944">
    <property type="taxonomic scope" value="Bacteria"/>
</dbReference>
<protein>
    <recommendedName>
        <fullName evidence="1">YcaO domain-containing protein</fullName>
    </recommendedName>
</protein>
<evidence type="ECO:0000259" key="1">
    <source>
        <dbReference type="PROSITE" id="PS51664"/>
    </source>
</evidence>
<dbReference type="STRING" id="479433.Caci_4208"/>
<dbReference type="RefSeq" id="WP_015792801.1">
    <property type="nucleotide sequence ID" value="NC_013131.1"/>
</dbReference>
<evidence type="ECO:0000313" key="3">
    <source>
        <dbReference type="Proteomes" id="UP000000851"/>
    </source>
</evidence>